<feature type="compositionally biased region" description="Gly residues" evidence="1">
    <location>
        <begin position="323"/>
        <end position="341"/>
    </location>
</feature>
<feature type="compositionally biased region" description="Polar residues" evidence="1">
    <location>
        <begin position="9"/>
        <end position="23"/>
    </location>
</feature>
<protein>
    <recommendedName>
        <fullName evidence="4">PPE family protein</fullName>
    </recommendedName>
</protein>
<feature type="region of interest" description="Disordered" evidence="1">
    <location>
        <begin position="1"/>
        <end position="23"/>
    </location>
</feature>
<feature type="compositionally biased region" description="Low complexity" evidence="1">
    <location>
        <begin position="312"/>
        <end position="322"/>
    </location>
</feature>
<organism evidence="2 3">
    <name type="scientific">Nonomuraea marmarensis</name>
    <dbReference type="NCBI Taxonomy" id="3351344"/>
    <lineage>
        <taxon>Bacteria</taxon>
        <taxon>Bacillati</taxon>
        <taxon>Actinomycetota</taxon>
        <taxon>Actinomycetes</taxon>
        <taxon>Streptosporangiales</taxon>
        <taxon>Streptosporangiaceae</taxon>
        <taxon>Nonomuraea</taxon>
    </lineage>
</organism>
<feature type="compositionally biased region" description="Gly residues" evidence="1">
    <location>
        <begin position="256"/>
        <end position="267"/>
    </location>
</feature>
<evidence type="ECO:0000313" key="2">
    <source>
        <dbReference type="EMBL" id="MFG1703425.1"/>
    </source>
</evidence>
<dbReference type="RefSeq" id="WP_393164093.1">
    <property type="nucleotide sequence ID" value="NZ_JBICRM010000005.1"/>
</dbReference>
<accession>A0ABW7AAU2</accession>
<evidence type="ECO:0000256" key="1">
    <source>
        <dbReference type="SAM" id="MobiDB-lite"/>
    </source>
</evidence>
<sequence>MAEPDRQTIPLTYNNNEPLDTSTPDPSFLESMITSTLDQVKEWIDATNPGSVRLAGMYYTAAESLLNGFAGDLKAKSTELADHYKGPVAVETQKQLRSLHASARELAQKLGAVGRVLTDYAETLTWAQANVVESPGRDSRSDNDIDWAGQIPFYRLHRGDQRAVDHLKEVNERIVGHYQQLPTEVQQALPDPNVIPIPNFDDGGGRIPTMPNVGGNPGLGGYQGASFDPGSIPGGLPDTPGAGDGSYPSGQYPTGSGPGGPNAGGLDGSNPYAAGDPSGLTDTTLGATPGPSAGTPGNYGTTNLAGYDPSLGAPNGGNTTTTGGPGMGPGTSAGSGGGAGAGAAVAAGRAGANGMGFPIVPAAGGTRGGGEETGRESTTWLAEDDDVWGGPEGTTPSTLA</sequence>
<gene>
    <name evidence="2" type="ORF">ACFLIM_09535</name>
</gene>
<evidence type="ECO:0008006" key="4">
    <source>
        <dbReference type="Google" id="ProtNLM"/>
    </source>
</evidence>
<evidence type="ECO:0000313" key="3">
    <source>
        <dbReference type="Proteomes" id="UP001603978"/>
    </source>
</evidence>
<reference evidence="2 3" key="1">
    <citation type="submission" date="2024-10" db="EMBL/GenBank/DDBJ databases">
        <authorList>
            <person name="Topkara A.R."/>
            <person name="Saygin H."/>
        </authorList>
    </citation>
    <scope>NUCLEOTIDE SEQUENCE [LARGE SCALE GENOMIC DNA]</scope>
    <source>
        <strain evidence="2 3">M3C6</strain>
    </source>
</reference>
<dbReference type="Proteomes" id="UP001603978">
    <property type="component" value="Unassembled WGS sequence"/>
</dbReference>
<comment type="caution">
    <text evidence="2">The sequence shown here is derived from an EMBL/GenBank/DDBJ whole genome shotgun (WGS) entry which is preliminary data.</text>
</comment>
<feature type="region of interest" description="Disordered" evidence="1">
    <location>
        <begin position="360"/>
        <end position="400"/>
    </location>
</feature>
<dbReference type="EMBL" id="JBICRM010000005">
    <property type="protein sequence ID" value="MFG1703425.1"/>
    <property type="molecule type" value="Genomic_DNA"/>
</dbReference>
<proteinExistence type="predicted"/>
<feature type="region of interest" description="Disordered" evidence="1">
    <location>
        <begin position="199"/>
        <end position="343"/>
    </location>
</feature>
<keyword evidence="3" id="KW-1185">Reference proteome</keyword>
<feature type="compositionally biased region" description="Low complexity" evidence="1">
    <location>
        <begin position="283"/>
        <end position="296"/>
    </location>
</feature>
<name>A0ABW7AAU2_9ACTN</name>